<dbReference type="AlphaFoldDB" id="A0A7T8GUC4"/>
<accession>A0A7T8GUC4</accession>
<dbReference type="OrthoDB" id="20507at2759"/>
<feature type="compositionally biased region" description="Acidic residues" evidence="1">
    <location>
        <begin position="521"/>
        <end position="535"/>
    </location>
</feature>
<feature type="compositionally biased region" description="Basic and acidic residues" evidence="1">
    <location>
        <begin position="641"/>
        <end position="657"/>
    </location>
</feature>
<dbReference type="GO" id="GO:0005634">
    <property type="term" value="C:nucleus"/>
    <property type="evidence" value="ECO:0007669"/>
    <property type="project" value="TreeGrafter"/>
</dbReference>
<dbReference type="Pfam" id="PF07713">
    <property type="entry name" value="DUF1604"/>
    <property type="match status" value="1"/>
</dbReference>
<protein>
    <submittedName>
        <fullName evidence="3">G patch domaincontaining protein 1 -like protein</fullName>
    </submittedName>
</protein>
<proteinExistence type="predicted"/>
<feature type="region of interest" description="Disordered" evidence="1">
    <location>
        <begin position="521"/>
        <end position="554"/>
    </location>
</feature>
<dbReference type="PANTHER" id="PTHR13384:SF19">
    <property type="entry name" value="G PATCH DOMAIN-CONTAINING PROTEIN 1"/>
    <property type="match status" value="1"/>
</dbReference>
<name>A0A7T8GUC4_CALRO</name>
<reference evidence="4" key="1">
    <citation type="submission" date="2021-01" db="EMBL/GenBank/DDBJ databases">
        <title>Caligus Genome Assembly.</title>
        <authorList>
            <person name="Gallardo-Escarate C."/>
        </authorList>
    </citation>
    <scope>NUCLEOTIDE SEQUENCE [LARGE SCALE GENOMIC DNA]</scope>
</reference>
<dbReference type="PANTHER" id="PTHR13384">
    <property type="entry name" value="G PATCH DOMAIN-CONTAINING PROTEIN 1"/>
    <property type="match status" value="1"/>
</dbReference>
<feature type="domain" description="G patch" evidence="2">
    <location>
        <begin position="30"/>
        <end position="93"/>
    </location>
</feature>
<dbReference type="Proteomes" id="UP000595437">
    <property type="component" value="Chromosome 13"/>
</dbReference>
<feature type="region of interest" description="Disordered" evidence="1">
    <location>
        <begin position="630"/>
        <end position="666"/>
    </location>
</feature>
<evidence type="ECO:0000313" key="3">
    <source>
        <dbReference type="EMBL" id="QQP37953.1"/>
    </source>
</evidence>
<evidence type="ECO:0000259" key="2">
    <source>
        <dbReference type="Pfam" id="PF07713"/>
    </source>
</evidence>
<organism evidence="3 4">
    <name type="scientific">Caligus rogercresseyi</name>
    <name type="common">Sea louse</name>
    <dbReference type="NCBI Taxonomy" id="217165"/>
    <lineage>
        <taxon>Eukaryota</taxon>
        <taxon>Metazoa</taxon>
        <taxon>Ecdysozoa</taxon>
        <taxon>Arthropoda</taxon>
        <taxon>Crustacea</taxon>
        <taxon>Multicrustacea</taxon>
        <taxon>Hexanauplia</taxon>
        <taxon>Copepoda</taxon>
        <taxon>Siphonostomatoida</taxon>
        <taxon>Caligidae</taxon>
        <taxon>Caligus</taxon>
    </lineage>
</organism>
<feature type="compositionally biased region" description="Basic and acidic residues" evidence="1">
    <location>
        <begin position="536"/>
        <end position="549"/>
    </location>
</feature>
<sequence>MEEDSNHYTAFGSALPSLSEDEPIRKKPLRIEEQVATDENGRRRFHGAFTGGFSAGFYNTAGSRDGWAPTSPEAKKRHEPQMTSWTMTIEEALDSLHRASSNKRPSRAVKGIIPLHLRPVFGQIFLPVKDSIGGIGPKLRRAKKKIIRKANARVQVRGDLKGHPSDSEEEEDEAFQSKYKDFLFSPDDVPLSLASPKVNSYLHLFPPPPTTSAVKFKTKSGARGSIKGQALEWVPMRKKMQISTEVKTCPNTTFPLTMRALRKTILVSAQRRPVGDKTSFVLSRMVYKAPQLPKNFKPMVKRANPRPSDRQAILALTDKKEESLSKEKIDEIEQILQSNKSSVASTSKEFQKRYDDYLLCSKSNCGSLGLRLIHSKESEALEFMRTKSLFKPLVSSMAAKFVSANQSEGARDKGPSSHLEHAVKSKSYGQLTREKVIWHPAPLLCVRFNVKNPYLGKDDGLFSHILETEEGLKSTSLVDSTHSKTLDASKELHSIKSVTEDELPKEKPPIDLFKSIFLDSSDSEEDEEENVDADDVPSKEPPITEEKTQQRVGSSKIPTGVFAGIDLDSLVCKSKPPSLPPKPIPNTTTTSVCTIQSLKELRRVVLWPCSTSDRPIKFIQCVSVHEISVTGAKKTKAQTQEVKEVQKEEKKVVKEQKEDSDETSSD</sequence>
<keyword evidence="4" id="KW-1185">Reference proteome</keyword>
<dbReference type="EMBL" id="CP045902">
    <property type="protein sequence ID" value="QQP37953.1"/>
    <property type="molecule type" value="Genomic_DNA"/>
</dbReference>
<feature type="region of interest" description="Disordered" evidence="1">
    <location>
        <begin position="1"/>
        <end position="30"/>
    </location>
</feature>
<dbReference type="GO" id="GO:0003723">
    <property type="term" value="F:RNA binding"/>
    <property type="evidence" value="ECO:0007669"/>
    <property type="project" value="TreeGrafter"/>
</dbReference>
<dbReference type="GO" id="GO:0006397">
    <property type="term" value="P:mRNA processing"/>
    <property type="evidence" value="ECO:0007669"/>
    <property type="project" value="InterPro"/>
</dbReference>
<gene>
    <name evidence="3" type="ORF">FKW44_018404</name>
</gene>
<evidence type="ECO:0000256" key="1">
    <source>
        <dbReference type="SAM" id="MobiDB-lite"/>
    </source>
</evidence>
<dbReference type="InterPro" id="IPR011666">
    <property type="entry name" value="DUF1604"/>
</dbReference>
<evidence type="ECO:0000313" key="4">
    <source>
        <dbReference type="Proteomes" id="UP000595437"/>
    </source>
</evidence>